<sequence>MRQHLVRLAAVAAAATLTLGVTATPALAADEGPVDADIFVQKVDGLDPDFTMGVDISSYLSLIDSGVVFRDSAGQPANFFEVLADHGVTDVRLRVWNDPYNSTTGAGYGGGTVDAERAAEMGKLATDAGLGVLVDFHYSDFWADPGKQKAPKAWAGYTIAQKAAATKAYTIESLELMKTEGVDVTMVQVGNETTNGVAGETSWANIAQIFQAGSEGVRQVFPDALVAVHFTNPNRANYTTFAGYLQTYGVDYDVFASSYYAFWHGTLANLKSELNKIVNQYGKKVIVAETSWAYTLDDADGHPNVIRTAAAATQYPVSVQGQSRALRDVIATVSEVDQGAGLGVYYWEPAWLPVGPPSALEANKVLWERDGSGWASSAASEYDPADAGVYFGGSAWDNQALFAADGTPLSSLSTFEWVYTGTTAPLEVVSYEPVSLTFANASAVALPATVTVVYNDGSTGTAAVEWSDAVSWITSPGSYTVSGVTAAGLPVSASVTVTASTTNHVANPGFETATAPWTVTGTGGAITATTDASSGTRAFKFYSGGTYSTAVSQTVTGLEPGTYQLSAVAHGGAFTSGSATLRAVTSEGSFETPLSITAWGEHNSSSVVVQVGENGEAVVSASLVDAAGGTWGTFDDFSLVAFDPSTVDTTDLAALVAEADGLDRSLYTDATLATLDAALEKARIVLAASAPTEEQRDIAAGLVGDALEGLEEIVVPALEVVAAPVISGTARVGQTLTASAGEFTPAVDHVDYQWLRDGVAIDGATASTYTVVAADRGASLTVAVTASRAGFTSATAISTAVAVPRALTVGTPKISGSAVVGGKLTASVSVSPTATKAYQWYADGKAVSGAKSATYTVKRADAGKKLTVRITLTRSGYETVAKTSASVTVAKLFAKVSTPKISGTAKVGKKLTASISVSPAAAKTYQWYVNGKAVSGAKSASYTVRKADAGKKVTVKVTVSKSGYQSVSKVSAPKKIAK</sequence>
<dbReference type="Gene3D" id="1.20.1270.70">
    <property type="entry name" value="Designed single chain three-helix bundle"/>
    <property type="match status" value="1"/>
</dbReference>
<feature type="domain" description="Bacterial Ig-like" evidence="5">
    <location>
        <begin position="432"/>
        <end position="486"/>
    </location>
</feature>
<dbReference type="Gene3D" id="3.20.20.80">
    <property type="entry name" value="Glycosidases"/>
    <property type="match status" value="1"/>
</dbReference>
<evidence type="ECO:0000313" key="7">
    <source>
        <dbReference type="Proteomes" id="UP001213972"/>
    </source>
</evidence>
<dbReference type="Pfam" id="PF07745">
    <property type="entry name" value="Glyco_hydro_53"/>
    <property type="match status" value="1"/>
</dbReference>
<dbReference type="Gene3D" id="2.60.120.260">
    <property type="entry name" value="Galactose-binding domain-like"/>
    <property type="match status" value="1"/>
</dbReference>
<evidence type="ECO:0000256" key="4">
    <source>
        <dbReference type="RuleBase" id="RU361192"/>
    </source>
</evidence>
<accession>A0AAJ5W0A8</accession>
<feature type="chain" id="PRO_5042317120" description="Arabinogalactan endo-beta-1,4-galactanase" evidence="4">
    <location>
        <begin position="29"/>
        <end position="978"/>
    </location>
</feature>
<proteinExistence type="inferred from homology"/>
<dbReference type="InterPro" id="IPR011683">
    <property type="entry name" value="Glyco_hydro_53"/>
</dbReference>
<dbReference type="PANTHER" id="PTHR34983:SF2">
    <property type="entry name" value="ENDO-BETA-1,4-GALACTANASE"/>
    <property type="match status" value="1"/>
</dbReference>
<protein>
    <recommendedName>
        <fullName evidence="4">Arabinogalactan endo-beta-1,4-galactanase</fullName>
        <ecNumber evidence="4">3.2.1.89</ecNumber>
    </recommendedName>
</protein>
<keyword evidence="4" id="KW-0732">Signal</keyword>
<gene>
    <name evidence="6" type="ORF">P0Y48_13155</name>
</gene>
<dbReference type="InterPro" id="IPR011081">
    <property type="entry name" value="Big_4"/>
</dbReference>
<dbReference type="Proteomes" id="UP001213972">
    <property type="component" value="Chromosome"/>
</dbReference>
<dbReference type="PANTHER" id="PTHR34983">
    <property type="entry name" value="ARABINOGALACTAN ENDO-BETA-1,4-GALACTANASE A"/>
    <property type="match status" value="1"/>
</dbReference>
<evidence type="ECO:0000256" key="3">
    <source>
        <dbReference type="ARBA" id="ARBA00023295"/>
    </source>
</evidence>
<keyword evidence="3 4" id="KW-0326">Glycosidase</keyword>
<evidence type="ECO:0000256" key="2">
    <source>
        <dbReference type="ARBA" id="ARBA00022801"/>
    </source>
</evidence>
<keyword evidence="2 4" id="KW-0378">Hydrolase</keyword>
<feature type="signal peptide" evidence="4">
    <location>
        <begin position="1"/>
        <end position="28"/>
    </location>
</feature>
<dbReference type="SUPFAM" id="SSF51445">
    <property type="entry name" value="(Trans)glycosidases"/>
    <property type="match status" value="1"/>
</dbReference>
<evidence type="ECO:0000313" key="6">
    <source>
        <dbReference type="EMBL" id="WEK13392.1"/>
    </source>
</evidence>
<dbReference type="GO" id="GO:0045490">
    <property type="term" value="P:pectin catabolic process"/>
    <property type="evidence" value="ECO:0007669"/>
    <property type="project" value="TreeGrafter"/>
</dbReference>
<dbReference type="GO" id="GO:0015926">
    <property type="term" value="F:glucosidase activity"/>
    <property type="evidence" value="ECO:0007669"/>
    <property type="project" value="InterPro"/>
</dbReference>
<dbReference type="Gene3D" id="2.60.40.2700">
    <property type="match status" value="3"/>
</dbReference>
<reference evidence="6" key="1">
    <citation type="submission" date="2023-03" db="EMBL/GenBank/DDBJ databases">
        <title>Andean soil-derived lignocellulolytic bacterial consortium as a source of novel taxa and putative plastic-active enzymes.</title>
        <authorList>
            <person name="Diaz-Garcia L."/>
            <person name="Chuvochina M."/>
            <person name="Feuerriegel G."/>
            <person name="Bunk B."/>
            <person name="Sproer C."/>
            <person name="Streit W.R."/>
            <person name="Rodriguez L.M."/>
            <person name="Overmann J."/>
            <person name="Jimenez D.J."/>
        </authorList>
    </citation>
    <scope>NUCLEOTIDE SEQUENCE</scope>
    <source>
        <strain evidence="6">MAG 4610</strain>
    </source>
</reference>
<dbReference type="Pfam" id="PF07532">
    <property type="entry name" value="Big_4"/>
    <property type="match status" value="1"/>
</dbReference>
<comment type="similarity">
    <text evidence="1 4">Belongs to the glycosyl hydrolase 53 family.</text>
</comment>
<comment type="catalytic activity">
    <reaction evidence="4">
        <text>The enzyme specifically hydrolyzes (1-&gt;4)-beta-D-galactosidic linkages in type I arabinogalactans.</text>
        <dbReference type="EC" id="3.2.1.89"/>
    </reaction>
</comment>
<dbReference type="EC" id="3.2.1.89" evidence="4"/>
<name>A0AAJ5W0A8_9MICO</name>
<organism evidence="6 7">
    <name type="scientific">Candidatus Microbacterium phytovorans</name>
    <dbReference type="NCBI Taxonomy" id="3121374"/>
    <lineage>
        <taxon>Bacteria</taxon>
        <taxon>Bacillati</taxon>
        <taxon>Actinomycetota</taxon>
        <taxon>Actinomycetes</taxon>
        <taxon>Micrococcales</taxon>
        <taxon>Microbacteriaceae</taxon>
        <taxon>Microbacterium</taxon>
    </lineage>
</organism>
<evidence type="ECO:0000256" key="1">
    <source>
        <dbReference type="ARBA" id="ARBA00010687"/>
    </source>
</evidence>
<dbReference type="EMBL" id="CP119321">
    <property type="protein sequence ID" value="WEK13392.1"/>
    <property type="molecule type" value="Genomic_DNA"/>
</dbReference>
<dbReference type="InterPro" id="IPR017853">
    <property type="entry name" value="GH"/>
</dbReference>
<dbReference type="GO" id="GO:0031218">
    <property type="term" value="F:arabinogalactan endo-1,4-beta-galactosidase activity"/>
    <property type="evidence" value="ECO:0007669"/>
    <property type="project" value="UniProtKB-EC"/>
</dbReference>
<evidence type="ECO:0000259" key="5">
    <source>
        <dbReference type="Pfam" id="PF07532"/>
    </source>
</evidence>
<dbReference type="AlphaFoldDB" id="A0AAJ5W0A8"/>